<sequence length="189" mass="20581">MSQAADAATFDTQLFDQTLSCDLVLPVAFEPGTEPAAAAQAESLLLSLAQVEDLRGEDALDDKKESSAAMQRVDAKLDLILALLGRLARQSMRMPPPRALRWSARGLRLELPAASGIAPGTAGMAALQVSDWLPDRLELPATVLGEAELAPRQHALWLAFPSLTAGLEEALDRHLFRLHRRQIAESRRR</sequence>
<evidence type="ECO:0000259" key="1">
    <source>
        <dbReference type="Pfam" id="PF16823"/>
    </source>
</evidence>
<proteinExistence type="predicted"/>
<evidence type="ECO:0000313" key="3">
    <source>
        <dbReference type="Proteomes" id="UP000289784"/>
    </source>
</evidence>
<feature type="domain" description="Cyclic di-GMP receptor atypical PilZ" evidence="1">
    <location>
        <begin position="45"/>
        <end position="188"/>
    </location>
</feature>
<accession>A0A4Q1JSN0</accession>
<keyword evidence="3" id="KW-1185">Reference proteome</keyword>
<name>A0A4Q1JSN0_9GAMM</name>
<reference evidence="2 3" key="1">
    <citation type="submission" date="2019-01" db="EMBL/GenBank/DDBJ databases">
        <title>Pseudoxanthomonas composti sp. nov., isolated from compost.</title>
        <authorList>
            <person name="Yang G."/>
        </authorList>
    </citation>
    <scope>NUCLEOTIDE SEQUENCE [LARGE SCALE GENOMIC DNA]</scope>
    <source>
        <strain evidence="2 3">GSS15</strain>
    </source>
</reference>
<comment type="caution">
    <text evidence="2">The sequence shown here is derived from an EMBL/GenBank/DDBJ whole genome shotgun (WGS) entry which is preliminary data.</text>
</comment>
<dbReference type="EMBL" id="SAWZ01000008">
    <property type="protein sequence ID" value="RXR02668.1"/>
    <property type="molecule type" value="Genomic_DNA"/>
</dbReference>
<evidence type="ECO:0000313" key="2">
    <source>
        <dbReference type="EMBL" id="RXR02668.1"/>
    </source>
</evidence>
<protein>
    <submittedName>
        <fullName evidence="2">PilZ domain-containing protein</fullName>
    </submittedName>
</protein>
<dbReference type="Pfam" id="PF16823">
    <property type="entry name" value="tPilZ"/>
    <property type="match status" value="1"/>
</dbReference>
<gene>
    <name evidence="2" type="ORF">EPA99_14385</name>
</gene>
<dbReference type="RefSeq" id="WP_129471935.1">
    <property type="nucleotide sequence ID" value="NZ_SAWZ01000008.1"/>
</dbReference>
<organism evidence="2 3">
    <name type="scientific">Pseudoxanthomonas composti</name>
    <dbReference type="NCBI Taxonomy" id="2137479"/>
    <lineage>
        <taxon>Bacteria</taxon>
        <taxon>Pseudomonadati</taxon>
        <taxon>Pseudomonadota</taxon>
        <taxon>Gammaproteobacteria</taxon>
        <taxon>Lysobacterales</taxon>
        <taxon>Lysobacteraceae</taxon>
        <taxon>Pseudoxanthomonas</taxon>
    </lineage>
</organism>
<dbReference type="Proteomes" id="UP000289784">
    <property type="component" value="Unassembled WGS sequence"/>
</dbReference>
<dbReference type="OrthoDB" id="9151696at2"/>
<dbReference type="InterPro" id="IPR031800">
    <property type="entry name" value="PilZ_atypical"/>
</dbReference>
<dbReference type="AlphaFoldDB" id="A0A4Q1JSN0"/>